<dbReference type="Proteomes" id="UP000189735">
    <property type="component" value="Unassembled WGS sequence"/>
</dbReference>
<sequence>MRSTLFSQENNEVESDALMALQNPYMLRSRVSPGRDIITRKGAMVAYQGNVEFKHEGARDAGALLRKMVSSDDQPLMRVYGHGDVFFAHHRANIHLIQLEGEGITINGTSLLAFQADLGYDLTRLKGASMLAGGFWNTTVHGHGHMAVATQGTPMILDCSQQPTFTDINATVAWSANLQPTVKSSLSAGAFIGRGSGEAFQYAFHGPGWVIIQPSEFTGVTTTTS</sequence>
<evidence type="ECO:0000313" key="2">
    <source>
        <dbReference type="Proteomes" id="UP000189735"/>
    </source>
</evidence>
<dbReference type="Pfam" id="PF01987">
    <property type="entry name" value="AIM24"/>
    <property type="match status" value="1"/>
</dbReference>
<accession>A0A1T4WQM1</accession>
<name>A0A1T4WQM1_9MICO</name>
<dbReference type="RefSeq" id="WP_078712961.1">
    <property type="nucleotide sequence ID" value="NZ_FUYG01000001.1"/>
</dbReference>
<dbReference type="SUPFAM" id="SSF51219">
    <property type="entry name" value="TRAP-like"/>
    <property type="match status" value="1"/>
</dbReference>
<dbReference type="InterPro" id="IPR002838">
    <property type="entry name" value="AIM24"/>
</dbReference>
<gene>
    <name evidence="1" type="ORF">SAMN06295879_0098</name>
</gene>
<evidence type="ECO:0000313" key="1">
    <source>
        <dbReference type="EMBL" id="SKA79643.1"/>
    </source>
</evidence>
<dbReference type="InterPro" id="IPR036983">
    <property type="entry name" value="AIM24_sf"/>
</dbReference>
<dbReference type="PANTHER" id="PTHR38074:SF1">
    <property type="entry name" value="ALTERED INHERITANCE OF MITOCHONDRIA PROTEIN 24, MITOCHONDRIAL"/>
    <property type="match status" value="1"/>
</dbReference>
<proteinExistence type="predicted"/>
<dbReference type="InterPro" id="IPR016031">
    <property type="entry name" value="Trp_RNA-bd_attenuator-like_dom"/>
</dbReference>
<dbReference type="EMBL" id="FUYG01000001">
    <property type="protein sequence ID" value="SKA79643.1"/>
    <property type="molecule type" value="Genomic_DNA"/>
</dbReference>
<reference evidence="2" key="1">
    <citation type="submission" date="2017-02" db="EMBL/GenBank/DDBJ databases">
        <authorList>
            <person name="Varghese N."/>
            <person name="Submissions S."/>
        </authorList>
    </citation>
    <scope>NUCLEOTIDE SEQUENCE [LARGE SCALE GENOMIC DNA]</scope>
    <source>
        <strain evidence="2">VKM Ac-2052</strain>
    </source>
</reference>
<protein>
    <submittedName>
        <fullName evidence="1">Uncharacterized conserved protein, AIM24 family</fullName>
    </submittedName>
</protein>
<dbReference type="AlphaFoldDB" id="A0A1T4WQM1"/>
<organism evidence="1 2">
    <name type="scientific">Agreia bicolorata</name>
    <dbReference type="NCBI Taxonomy" id="110935"/>
    <lineage>
        <taxon>Bacteria</taxon>
        <taxon>Bacillati</taxon>
        <taxon>Actinomycetota</taxon>
        <taxon>Actinomycetes</taxon>
        <taxon>Micrococcales</taxon>
        <taxon>Microbacteriaceae</taxon>
        <taxon>Agreia</taxon>
    </lineage>
</organism>
<dbReference type="Gene3D" id="3.60.160.10">
    <property type="entry name" value="Mitochondrial biogenesis AIM24"/>
    <property type="match status" value="1"/>
</dbReference>
<dbReference type="PANTHER" id="PTHR38074">
    <property type="entry name" value="ALTERED INHERITANCE OF MITOCHONDRIA PROTEIN 24, MITOCHONDRIAL"/>
    <property type="match status" value="1"/>
</dbReference>